<evidence type="ECO:0000313" key="2">
    <source>
        <dbReference type="EMBL" id="EKD12875.1"/>
    </source>
</evidence>
<keyword evidence="1" id="KW-0175">Coiled coil</keyword>
<accession>K1W745</accession>
<dbReference type="OMA" id="KQHNRIV"/>
<dbReference type="EMBL" id="JH921454">
    <property type="protein sequence ID" value="EKD12875.1"/>
    <property type="molecule type" value="Genomic_DNA"/>
</dbReference>
<dbReference type="PANTHER" id="PTHR42040">
    <property type="entry name" value="INNER KINETOCHORE SUBUNIT FTA4"/>
    <property type="match status" value="1"/>
</dbReference>
<dbReference type="Pfam" id="PF13093">
    <property type="entry name" value="FTA4"/>
    <property type="match status" value="1"/>
</dbReference>
<name>K1W745_MARBU</name>
<dbReference type="HOGENOM" id="CLU_058478_0_0_1"/>
<feature type="coiled-coil region" evidence="1">
    <location>
        <begin position="127"/>
        <end position="161"/>
    </location>
</feature>
<sequence>MVGSTPTIIDLKTAFLRSQIILLSQPLRPSPTFTASNSSAEENALRQKAIDDALLKLNHQLKQHNKLAYGPQAQRHVAEQVDMLYWNAGERGVKVGEDWAERGADYREESVIEQLPEAWGEEASTKAPEQAAKYAELQQRLTALNEQRRVARERVERYRRMRDLVGLLGEDAGVQENLVTRNGAVEVELEKMRRLMLRVERGVGALEERGEGAEMDLDGEDEEGKILALLGG</sequence>
<organism evidence="2 3">
    <name type="scientific">Marssonina brunnea f. sp. multigermtubi (strain MB_m1)</name>
    <name type="common">Marssonina leaf spot fungus</name>
    <dbReference type="NCBI Taxonomy" id="1072389"/>
    <lineage>
        <taxon>Eukaryota</taxon>
        <taxon>Fungi</taxon>
        <taxon>Dikarya</taxon>
        <taxon>Ascomycota</taxon>
        <taxon>Pezizomycotina</taxon>
        <taxon>Leotiomycetes</taxon>
        <taxon>Helotiales</taxon>
        <taxon>Drepanopezizaceae</taxon>
        <taxon>Drepanopeziza</taxon>
    </lineage>
</organism>
<dbReference type="STRING" id="1072389.K1W745"/>
<evidence type="ECO:0000256" key="1">
    <source>
        <dbReference type="SAM" id="Coils"/>
    </source>
</evidence>
<keyword evidence="3" id="KW-1185">Reference proteome</keyword>
<dbReference type="eggNOG" id="ENOG502S9QD">
    <property type="taxonomic scope" value="Eukaryota"/>
</dbReference>
<reference evidence="2 3" key="1">
    <citation type="journal article" date="2012" name="BMC Genomics">
        <title>Sequencing the genome of Marssonina brunnea reveals fungus-poplar co-evolution.</title>
        <authorList>
            <person name="Zhu S."/>
            <person name="Cao Y.-Z."/>
            <person name="Jiang C."/>
            <person name="Tan B.-Y."/>
            <person name="Wang Z."/>
            <person name="Feng S."/>
            <person name="Zhang L."/>
            <person name="Su X.-H."/>
            <person name="Brejova B."/>
            <person name="Vinar T."/>
            <person name="Xu M."/>
            <person name="Wang M.-X."/>
            <person name="Zhang S.-G."/>
            <person name="Huang M.-R."/>
            <person name="Wu R."/>
            <person name="Zhou Y."/>
        </authorList>
    </citation>
    <scope>NUCLEOTIDE SEQUENCE [LARGE SCALE GENOMIC DNA]</scope>
    <source>
        <strain evidence="2 3">MB_m1</strain>
    </source>
</reference>
<dbReference type="RefSeq" id="XP_007296993.1">
    <property type="nucleotide sequence ID" value="XM_007296931.1"/>
</dbReference>
<protein>
    <submittedName>
        <fullName evidence="2">Kinetochore protein</fullName>
    </submittedName>
</protein>
<dbReference type="AlphaFoldDB" id="K1W745"/>
<evidence type="ECO:0000313" key="3">
    <source>
        <dbReference type="Proteomes" id="UP000006753"/>
    </source>
</evidence>
<dbReference type="InParanoid" id="K1W745"/>
<dbReference type="GO" id="GO:0031511">
    <property type="term" value="C:Mis6-Sim4 complex"/>
    <property type="evidence" value="ECO:0007669"/>
    <property type="project" value="InterPro"/>
</dbReference>
<dbReference type="KEGG" id="mbe:MBM_09104"/>
<gene>
    <name evidence="2" type="ORF">MBM_09104</name>
</gene>
<dbReference type="InterPro" id="IPR025207">
    <property type="entry name" value="Sim4_Fta4"/>
</dbReference>
<dbReference type="OrthoDB" id="21214at2759"/>
<dbReference type="Proteomes" id="UP000006753">
    <property type="component" value="Unassembled WGS sequence"/>
</dbReference>
<proteinExistence type="predicted"/>
<dbReference type="GeneID" id="18765039"/>
<dbReference type="PANTHER" id="PTHR42040:SF1">
    <property type="entry name" value="INNER KINETOCHORE SUBUNIT FTA4"/>
    <property type="match status" value="1"/>
</dbReference>